<protein>
    <submittedName>
        <fullName evidence="2">Uncharacterized protein</fullName>
    </submittedName>
</protein>
<feature type="compositionally biased region" description="Polar residues" evidence="1">
    <location>
        <begin position="140"/>
        <end position="149"/>
    </location>
</feature>
<proteinExistence type="predicted"/>
<feature type="region of interest" description="Disordered" evidence="1">
    <location>
        <begin position="75"/>
        <end position="163"/>
    </location>
</feature>
<evidence type="ECO:0000313" key="2">
    <source>
        <dbReference type="EMBL" id="CAE0015899.1"/>
    </source>
</evidence>
<feature type="region of interest" description="Disordered" evidence="1">
    <location>
        <begin position="17"/>
        <end position="42"/>
    </location>
</feature>
<organism evidence="2">
    <name type="scientific">Chloropicon laureae</name>
    <dbReference type="NCBI Taxonomy" id="464258"/>
    <lineage>
        <taxon>Eukaryota</taxon>
        <taxon>Viridiplantae</taxon>
        <taxon>Chlorophyta</taxon>
        <taxon>Chloropicophyceae</taxon>
        <taxon>Chloropicales</taxon>
        <taxon>Chloropicaceae</taxon>
        <taxon>Chloropicon</taxon>
    </lineage>
</organism>
<sequence length="177" mass="18976">MGGCFSRALLTDRDKGSPAEELTFRQQELSLSSRSDGGGVIGESLSDYHSAASNLTVINTINLRRRDSEIIKTAKENLRKFPRKSSLKNTDVEDFLDKDGGSGQGATPLSNGVNGSGSNRDSKQEKGSDASADDLAPTSAPGQQQGDSSSGKDKTPPESLKRNVSFCQEVILIQYYK</sequence>
<name>A0A7S2Z1F9_9CHLO</name>
<reference evidence="2" key="1">
    <citation type="submission" date="2021-01" db="EMBL/GenBank/DDBJ databases">
        <authorList>
            <person name="Corre E."/>
            <person name="Pelletier E."/>
            <person name="Niang G."/>
            <person name="Scheremetjew M."/>
            <person name="Finn R."/>
            <person name="Kale V."/>
            <person name="Holt S."/>
            <person name="Cochrane G."/>
            <person name="Meng A."/>
            <person name="Brown T."/>
            <person name="Cohen L."/>
        </authorList>
    </citation>
    <scope>NUCLEOTIDE SEQUENCE</scope>
    <source>
        <strain evidence="2">RCC856</strain>
    </source>
</reference>
<evidence type="ECO:0000256" key="1">
    <source>
        <dbReference type="SAM" id="MobiDB-lite"/>
    </source>
</evidence>
<accession>A0A7S2Z1F9</accession>
<dbReference type="AlphaFoldDB" id="A0A7S2Z1F9"/>
<gene>
    <name evidence="2" type="ORF">CLAU1311_LOCUS2804</name>
</gene>
<feature type="compositionally biased region" description="Polar residues" evidence="1">
    <location>
        <begin position="105"/>
        <end position="119"/>
    </location>
</feature>
<feature type="compositionally biased region" description="Basic and acidic residues" evidence="1">
    <location>
        <begin position="150"/>
        <end position="161"/>
    </location>
</feature>
<dbReference type="EMBL" id="HBHU01004336">
    <property type="protein sequence ID" value="CAE0015899.1"/>
    <property type="molecule type" value="Transcribed_RNA"/>
</dbReference>
<feature type="compositionally biased region" description="Polar residues" evidence="1">
    <location>
        <begin position="24"/>
        <end position="35"/>
    </location>
</feature>